<keyword evidence="7" id="KW-1185">Reference proteome</keyword>
<dbReference type="InterPro" id="IPR001019">
    <property type="entry name" value="Gprotein_alpha_su"/>
</dbReference>
<dbReference type="SUPFAM" id="SSF52540">
    <property type="entry name" value="P-loop containing nucleoside triphosphate hydrolases"/>
    <property type="match status" value="1"/>
</dbReference>
<sequence length="219" mass="25170">MREKKGAINIAFFNLKQINIFLANMSCWLFQRREPEKKVADVDEKTLNMNINIELSKAKQEEDRAVTLLLLGTRGSGKSTLLKRAQGTYGEILQRDLQVTTMAVRKQVLDDIIDLCQANKELSASDTSLQIEDEKCCQIRDEFAALFGKVTDEMEFTKTMSRNVKLLWALAEMKRTWKIRANTHIMESTPYFFKKANKIADPTYCADLADHVFLNVYCI</sequence>
<dbReference type="SUPFAM" id="SSF47895">
    <property type="entry name" value="Transducin (alpha subunit), insertion domain"/>
    <property type="match status" value="1"/>
</dbReference>
<dbReference type="PANTHER" id="PTHR10218">
    <property type="entry name" value="GTP-BINDING PROTEIN ALPHA SUBUNIT"/>
    <property type="match status" value="1"/>
</dbReference>
<evidence type="ECO:0000256" key="3">
    <source>
        <dbReference type="ARBA" id="ARBA00023134"/>
    </source>
</evidence>
<dbReference type="InterPro" id="IPR011025">
    <property type="entry name" value="GproteinA_insert"/>
</dbReference>
<reference evidence="6 7" key="1">
    <citation type="journal article" date="2013" name="Curr. Biol.">
        <title>The Genome of the Foraminiferan Reticulomyxa filosa.</title>
        <authorList>
            <person name="Glockner G."/>
            <person name="Hulsmann N."/>
            <person name="Schleicher M."/>
            <person name="Noegel A.A."/>
            <person name="Eichinger L."/>
            <person name="Gallinger C."/>
            <person name="Pawlowski J."/>
            <person name="Sierra R."/>
            <person name="Euteneuer U."/>
            <person name="Pillet L."/>
            <person name="Moustafa A."/>
            <person name="Platzer M."/>
            <person name="Groth M."/>
            <person name="Szafranski K."/>
            <person name="Schliwa M."/>
        </authorList>
    </citation>
    <scope>NUCLEOTIDE SEQUENCE [LARGE SCALE GENOMIC DNA]</scope>
</reference>
<evidence type="ECO:0000313" key="6">
    <source>
        <dbReference type="EMBL" id="ETO27804.1"/>
    </source>
</evidence>
<dbReference type="PANTHER" id="PTHR10218:SF302">
    <property type="entry name" value="GUANINE NUCLEOTIDE-BINDING PROTEIN ALPHA-5 SUBUNIT"/>
    <property type="match status" value="1"/>
</dbReference>
<keyword evidence="3" id="KW-0342">GTP-binding</keyword>
<protein>
    <submittedName>
        <fullName evidence="6">Heterotrimeric G protein alpha subunit 1</fullName>
    </submittedName>
</protein>
<dbReference type="Proteomes" id="UP000023152">
    <property type="component" value="Unassembled WGS sequence"/>
</dbReference>
<keyword evidence="2" id="KW-0547">Nucleotide-binding</keyword>
<dbReference type="Gene3D" id="1.10.400.10">
    <property type="entry name" value="GI Alpha 1, domain 2-like"/>
    <property type="match status" value="1"/>
</dbReference>
<dbReference type="InterPro" id="IPR027417">
    <property type="entry name" value="P-loop_NTPase"/>
</dbReference>
<evidence type="ECO:0000256" key="1">
    <source>
        <dbReference type="ARBA" id="ARBA00022723"/>
    </source>
</evidence>
<keyword evidence="5" id="KW-0460">Magnesium</keyword>
<dbReference type="GO" id="GO:0007188">
    <property type="term" value="P:adenylate cyclase-modulating G protein-coupled receptor signaling pathway"/>
    <property type="evidence" value="ECO:0007669"/>
    <property type="project" value="TreeGrafter"/>
</dbReference>
<dbReference type="Pfam" id="PF00503">
    <property type="entry name" value="G-alpha"/>
    <property type="match status" value="1"/>
</dbReference>
<dbReference type="EMBL" id="ASPP01007036">
    <property type="protein sequence ID" value="ETO27804.1"/>
    <property type="molecule type" value="Genomic_DNA"/>
</dbReference>
<evidence type="ECO:0000256" key="4">
    <source>
        <dbReference type="ARBA" id="ARBA00023224"/>
    </source>
</evidence>
<comment type="caution">
    <text evidence="6">The sequence shown here is derived from an EMBL/GenBank/DDBJ whole genome shotgun (WGS) entry which is preliminary data.</text>
</comment>
<keyword evidence="1 5" id="KW-0479">Metal-binding</keyword>
<name>X6NQ12_RETFI</name>
<dbReference type="GO" id="GO:0005834">
    <property type="term" value="C:heterotrimeric G-protein complex"/>
    <property type="evidence" value="ECO:0007669"/>
    <property type="project" value="TreeGrafter"/>
</dbReference>
<evidence type="ECO:0000256" key="2">
    <source>
        <dbReference type="ARBA" id="ARBA00022741"/>
    </source>
</evidence>
<dbReference type="GO" id="GO:0046872">
    <property type="term" value="F:metal ion binding"/>
    <property type="evidence" value="ECO:0007669"/>
    <property type="project" value="UniProtKB-KW"/>
</dbReference>
<dbReference type="GO" id="GO:0005737">
    <property type="term" value="C:cytoplasm"/>
    <property type="evidence" value="ECO:0007669"/>
    <property type="project" value="TreeGrafter"/>
</dbReference>
<accession>X6NQ12</accession>
<dbReference type="GO" id="GO:0031683">
    <property type="term" value="F:G-protein beta/gamma-subunit complex binding"/>
    <property type="evidence" value="ECO:0007669"/>
    <property type="project" value="InterPro"/>
</dbReference>
<gene>
    <name evidence="6" type="ORF">RFI_09327</name>
</gene>
<keyword evidence="4" id="KW-0807">Transducer</keyword>
<dbReference type="GO" id="GO:0005525">
    <property type="term" value="F:GTP binding"/>
    <property type="evidence" value="ECO:0007669"/>
    <property type="project" value="UniProtKB-KW"/>
</dbReference>
<evidence type="ECO:0000313" key="7">
    <source>
        <dbReference type="Proteomes" id="UP000023152"/>
    </source>
</evidence>
<dbReference type="GO" id="GO:0003924">
    <property type="term" value="F:GTPase activity"/>
    <property type="evidence" value="ECO:0007669"/>
    <property type="project" value="InterPro"/>
</dbReference>
<proteinExistence type="predicted"/>
<organism evidence="6 7">
    <name type="scientific">Reticulomyxa filosa</name>
    <dbReference type="NCBI Taxonomy" id="46433"/>
    <lineage>
        <taxon>Eukaryota</taxon>
        <taxon>Sar</taxon>
        <taxon>Rhizaria</taxon>
        <taxon>Retaria</taxon>
        <taxon>Foraminifera</taxon>
        <taxon>Monothalamids</taxon>
        <taxon>Reticulomyxidae</taxon>
        <taxon>Reticulomyxa</taxon>
    </lineage>
</organism>
<dbReference type="GO" id="GO:0001664">
    <property type="term" value="F:G protein-coupled receptor binding"/>
    <property type="evidence" value="ECO:0007669"/>
    <property type="project" value="TreeGrafter"/>
</dbReference>
<evidence type="ECO:0000256" key="5">
    <source>
        <dbReference type="PIRSR" id="PIRSR601019-2"/>
    </source>
</evidence>
<dbReference type="AlphaFoldDB" id="X6NQ12"/>
<feature type="binding site" evidence="5">
    <location>
        <position position="79"/>
    </location>
    <ligand>
        <name>Mg(2+)</name>
        <dbReference type="ChEBI" id="CHEBI:18420"/>
    </ligand>
</feature>